<feature type="compositionally biased region" description="Basic residues" evidence="1">
    <location>
        <begin position="606"/>
        <end position="623"/>
    </location>
</feature>
<feature type="region of interest" description="Disordered" evidence="1">
    <location>
        <begin position="565"/>
        <end position="677"/>
    </location>
</feature>
<feature type="compositionally biased region" description="Basic residues" evidence="1">
    <location>
        <begin position="342"/>
        <end position="357"/>
    </location>
</feature>
<feature type="compositionally biased region" description="Basic and acidic residues" evidence="1">
    <location>
        <begin position="461"/>
        <end position="482"/>
    </location>
</feature>
<keyword evidence="3" id="KW-1185">Reference proteome</keyword>
<protein>
    <submittedName>
        <fullName evidence="2">Uncharacterized protein</fullName>
    </submittedName>
</protein>
<feature type="compositionally biased region" description="Low complexity" evidence="1">
    <location>
        <begin position="298"/>
        <end position="308"/>
    </location>
</feature>
<dbReference type="EMBL" id="HE577329">
    <property type="protein sequence ID" value="CCD01376.1"/>
    <property type="molecule type" value="Genomic_DNA"/>
</dbReference>
<gene>
    <name evidence="2" type="ORF">AZOBR_p210040</name>
</gene>
<dbReference type="KEGG" id="abs:AZOBR_p210040"/>
<geneLocation type="plasmid" evidence="2 3">
    <name>AZOBR_p2</name>
</geneLocation>
<sequence>MGPAKERMTVLAVLPASASIASAQLHALGDDFVLASWESDGPEPSGRVVPTLDGEEVRPPYTTLSVRTSWGGQRVLSILRAPRISGAPIRFVAQSRVVAEVLAEPQVPDPDPAFLLGSLDAPSRLRVVRFLFDFARSTPALRSDAGFAMVCRRMVLELSPTPSPLVARALATDELLLCGGSLSSGFGEVTGAVIVTAGAVGPSPFDVCIGSALDRRGRAAMSLLVDKALCAPGNLLVVLGRNGLGLPRLLGRGAQPAKPDRAAVHATRHAAGTAPVHSERARPTRAVGRHGGGGGARTPGARPVAQAAGRRRQALDRRRPRPRGADRRRRAVPGRLGARPARPVRRPHRAHALRRRAPAGGAGAPLPARGRGEAVRHRPVHRPQRLRRLSARRPRARRGASGPCRASSRLRRVDPSGAAAAPAVARRRPRRGARQPAAAARDSAGSGNGDRPGRGTAPRRPHGEPRGAGDRQLRARSGDARRLGHHPAVQGAGVPALPALQLRHRSRHGRGGTDLRARQPGAARRAGAHAARLPRAVRPADAGAGAAGQLRLLSGQQRRCRGLHRADAAVPELRRDPRPARLAARPARRAGARAGDRGGRAEAAVRRRQPAARRPVFRPRRPRALVQPSLLQGPAARLPARPAGAQRARRDRRLPDDDPRDLRRGGRLLRGLRHRRL</sequence>
<feature type="compositionally biased region" description="Low complexity" evidence="1">
    <location>
        <begin position="630"/>
        <end position="646"/>
    </location>
</feature>
<feature type="compositionally biased region" description="Low complexity" evidence="1">
    <location>
        <begin position="518"/>
        <end position="542"/>
    </location>
</feature>
<feature type="compositionally biased region" description="Basic and acidic residues" evidence="1">
    <location>
        <begin position="594"/>
        <end position="605"/>
    </location>
</feature>
<feature type="compositionally biased region" description="Low complexity" evidence="1">
    <location>
        <begin position="415"/>
        <end position="424"/>
    </location>
</feature>
<dbReference type="Proteomes" id="UP000007319">
    <property type="component" value="Plasmid AZOBR_p2"/>
</dbReference>
<feature type="compositionally biased region" description="Low complexity" evidence="1">
    <location>
        <begin position="434"/>
        <end position="445"/>
    </location>
</feature>
<feature type="compositionally biased region" description="Basic and acidic residues" evidence="1">
    <location>
        <begin position="565"/>
        <end position="579"/>
    </location>
</feature>
<evidence type="ECO:0000256" key="1">
    <source>
        <dbReference type="SAM" id="MobiDB-lite"/>
    </source>
</evidence>
<evidence type="ECO:0000313" key="2">
    <source>
        <dbReference type="EMBL" id="CCD01376.1"/>
    </source>
</evidence>
<keyword evidence="2" id="KW-0614">Plasmid</keyword>
<name>A0A9P1JX37_9PROT</name>
<feature type="compositionally biased region" description="Basic and acidic residues" evidence="1">
    <location>
        <begin position="653"/>
        <end position="664"/>
    </location>
</feature>
<dbReference type="AlphaFoldDB" id="A0A9P1JX37"/>
<feature type="compositionally biased region" description="Basic residues" evidence="1">
    <location>
        <begin position="318"/>
        <end position="332"/>
    </location>
</feature>
<feature type="region of interest" description="Disordered" evidence="1">
    <location>
        <begin position="253"/>
        <end position="542"/>
    </location>
</feature>
<accession>A0A9P1JX37</accession>
<feature type="compositionally biased region" description="Basic residues" evidence="1">
    <location>
        <begin position="377"/>
        <end position="398"/>
    </location>
</feature>
<evidence type="ECO:0000313" key="3">
    <source>
        <dbReference type="Proteomes" id="UP000007319"/>
    </source>
</evidence>
<feature type="compositionally biased region" description="Basic residues" evidence="1">
    <location>
        <begin position="665"/>
        <end position="677"/>
    </location>
</feature>
<organism evidence="2 3">
    <name type="scientific">Azospirillum baldaniorum</name>
    <dbReference type="NCBI Taxonomy" id="1064539"/>
    <lineage>
        <taxon>Bacteria</taxon>
        <taxon>Pseudomonadati</taxon>
        <taxon>Pseudomonadota</taxon>
        <taxon>Alphaproteobacteria</taxon>
        <taxon>Rhodospirillales</taxon>
        <taxon>Azospirillaceae</taxon>
        <taxon>Azospirillum</taxon>
    </lineage>
</organism>
<proteinExistence type="predicted"/>
<reference evidence="2 3" key="1">
    <citation type="journal article" date="2011" name="PLoS Genet.">
        <title>Azospirillum genomes reveal transition of bacteria from aquatic to terrestrial environments.</title>
        <authorList>
            <person name="Wisniewski-Dye F."/>
            <person name="Borziak K."/>
            <person name="Khalsa-Moyers G."/>
            <person name="Alexandre G."/>
            <person name="Sukharnikov L.O."/>
            <person name="Wuichet K."/>
            <person name="Hurst G.B."/>
            <person name="McDonald W.H."/>
            <person name="Robertson J.S."/>
            <person name="Barbe V."/>
            <person name="Calteau A."/>
            <person name="Rouy Z."/>
            <person name="Mangenot S."/>
            <person name="Prigent-Combaret C."/>
            <person name="Normand P."/>
            <person name="Boyer M."/>
            <person name="Siguier P."/>
            <person name="Dessaux Y."/>
            <person name="Elmerich C."/>
            <person name="Condemine G."/>
            <person name="Krishnen G."/>
            <person name="Kennedy I."/>
            <person name="Paterson A.H."/>
            <person name="Gonzalez V."/>
            <person name="Mavingui P."/>
            <person name="Zhulin I.B."/>
        </authorList>
    </citation>
    <scope>NUCLEOTIDE SEQUENCE [LARGE SCALE GENOMIC DNA]</scope>
    <source>
        <strain evidence="2 3">Sp245</strain>
    </source>
</reference>